<reference evidence="2 3" key="1">
    <citation type="journal article" date="2019" name="Int. J. Syst. Evol. Microbiol.">
        <title>The Global Catalogue of Microorganisms (GCM) 10K type strain sequencing project: providing services to taxonomists for standard genome sequencing and annotation.</title>
        <authorList>
            <consortium name="The Broad Institute Genomics Platform"/>
            <consortium name="The Broad Institute Genome Sequencing Center for Infectious Disease"/>
            <person name="Wu L."/>
            <person name="Ma J."/>
        </authorList>
    </citation>
    <scope>NUCLEOTIDE SEQUENCE [LARGE SCALE GENOMIC DNA]</scope>
    <source>
        <strain evidence="2 3">JCM 4087</strain>
    </source>
</reference>
<feature type="compositionally biased region" description="Basic residues" evidence="1">
    <location>
        <begin position="82"/>
        <end position="91"/>
    </location>
</feature>
<dbReference type="Proteomes" id="UP001501102">
    <property type="component" value="Unassembled WGS sequence"/>
</dbReference>
<evidence type="ECO:0008006" key="4">
    <source>
        <dbReference type="Google" id="ProtNLM"/>
    </source>
</evidence>
<evidence type="ECO:0000256" key="1">
    <source>
        <dbReference type="SAM" id="MobiDB-lite"/>
    </source>
</evidence>
<sequence>MRVAQPPAQCSHTDGEETRSKGRARNRYAAEVSAPTGQIWMVFPEKYDSKGSPSPVPTCSSAPRSSSSISGSPAISLEKRVQRAHSTHRSRSSSTCGEIGTGFS</sequence>
<comment type="caution">
    <text evidence="2">The sequence shown here is derived from an EMBL/GenBank/DDBJ whole genome shotgun (WGS) entry which is preliminary data.</text>
</comment>
<dbReference type="EMBL" id="BAAAXZ010000067">
    <property type="protein sequence ID" value="GAA2922047.1"/>
    <property type="molecule type" value="Genomic_DNA"/>
</dbReference>
<organism evidence="2 3">
    <name type="scientific">Streptomyces thioluteus</name>
    <dbReference type="NCBI Taxonomy" id="66431"/>
    <lineage>
        <taxon>Bacteria</taxon>
        <taxon>Bacillati</taxon>
        <taxon>Actinomycetota</taxon>
        <taxon>Actinomycetes</taxon>
        <taxon>Kitasatosporales</taxon>
        <taxon>Streptomycetaceae</taxon>
        <taxon>Streptomyces</taxon>
    </lineage>
</organism>
<evidence type="ECO:0000313" key="2">
    <source>
        <dbReference type="EMBL" id="GAA2922047.1"/>
    </source>
</evidence>
<gene>
    <name evidence="2" type="ORF">GCM10020221_17770</name>
</gene>
<feature type="region of interest" description="Disordered" evidence="1">
    <location>
        <begin position="46"/>
        <end position="104"/>
    </location>
</feature>
<protein>
    <recommendedName>
        <fullName evidence="4">Transposase</fullName>
    </recommendedName>
</protein>
<name>A0ABN3WQF9_STRTU</name>
<proteinExistence type="predicted"/>
<feature type="region of interest" description="Disordered" evidence="1">
    <location>
        <begin position="1"/>
        <end position="30"/>
    </location>
</feature>
<accession>A0ABN3WQF9</accession>
<feature type="compositionally biased region" description="Low complexity" evidence="1">
    <location>
        <begin position="60"/>
        <end position="76"/>
    </location>
</feature>
<keyword evidence="3" id="KW-1185">Reference proteome</keyword>
<evidence type="ECO:0000313" key="3">
    <source>
        <dbReference type="Proteomes" id="UP001501102"/>
    </source>
</evidence>